<evidence type="ECO:0000313" key="4">
    <source>
        <dbReference type="Proteomes" id="UP000271162"/>
    </source>
</evidence>
<dbReference type="PANTHER" id="PTHR47331:SF5">
    <property type="entry name" value="RIBONUCLEASE H"/>
    <property type="match status" value="1"/>
</dbReference>
<feature type="region of interest" description="Disordered" evidence="1">
    <location>
        <begin position="377"/>
        <end position="400"/>
    </location>
</feature>
<organism evidence="5">
    <name type="scientific">Nippostrongylus brasiliensis</name>
    <name type="common">Rat hookworm</name>
    <dbReference type="NCBI Taxonomy" id="27835"/>
    <lineage>
        <taxon>Eukaryota</taxon>
        <taxon>Metazoa</taxon>
        <taxon>Ecdysozoa</taxon>
        <taxon>Nematoda</taxon>
        <taxon>Chromadorea</taxon>
        <taxon>Rhabditida</taxon>
        <taxon>Rhabditina</taxon>
        <taxon>Rhabditomorpha</taxon>
        <taxon>Strongyloidea</taxon>
        <taxon>Heligmosomidae</taxon>
        <taxon>Nippostrongylus</taxon>
    </lineage>
</organism>
<sequence>MYCGQGHRAFACTKYATPQERTNYLREHKLCLICASSQHRAVDCGMRGCFVCQGRHHTSCCFKAKETPAAKDTSRAHVDKPVAATSKGRLRASEATKPKSTPVKQFVAQYQDVDSADDEEDAVAEFHASKSQTGIRETYLPMGHLTIMDPSSRQLRKITALLDTGAECSFIDRALADELNLPTVSATTLKVRTFGALDEIECQTRKVPLEVWDDEGRSCQLELLTHDILTSALRTPPVLDEDMAFIKDNNLKVTIMRARKAKPQILLGSDQLWQLIRSDKSHVRLPSGLHLLPTRLGHLLTGQPDKEVVRAPVKLNVPTERTTSVNAFSMSDRKQLDPDVPAWERYWRMEDDSQEEYGLPDKAVQAKIDQTVLAEFLNDDGESDGEDNPAEDETERPGEASVLTQSVTRYSDVFQDVRSSKGTSIVRIVAYVLRFIQKSLERRNARSVRIVSLSPAFGGNMASSERFPVGWEMERAERMLVKQHQLSWITEAVRAKLRHLGLYHDKD</sequence>
<gene>
    <name evidence="3" type="ORF">NBR_LOCUS22409</name>
</gene>
<accession>A0A0N4YYT6</accession>
<evidence type="ECO:0000313" key="5">
    <source>
        <dbReference type="WBParaSite" id="NBR_0002240801-mRNA-1"/>
    </source>
</evidence>
<feature type="domain" description="DUF1758" evidence="2">
    <location>
        <begin position="157"/>
        <end position="303"/>
    </location>
</feature>
<feature type="compositionally biased region" description="Acidic residues" evidence="1">
    <location>
        <begin position="377"/>
        <end position="394"/>
    </location>
</feature>
<proteinExistence type="predicted"/>
<dbReference type="Pfam" id="PF05585">
    <property type="entry name" value="DUF1758"/>
    <property type="match status" value="1"/>
</dbReference>
<dbReference type="AlphaFoldDB" id="A0A0N4YYT6"/>
<dbReference type="EMBL" id="UYSL01027999">
    <property type="protein sequence ID" value="VDL87240.1"/>
    <property type="molecule type" value="Genomic_DNA"/>
</dbReference>
<name>A0A0N4YYT6_NIPBR</name>
<protein>
    <submittedName>
        <fullName evidence="5">DUF1758 domain-containing protein</fullName>
    </submittedName>
</protein>
<keyword evidence="4" id="KW-1185">Reference proteome</keyword>
<dbReference type="Gene3D" id="2.40.70.10">
    <property type="entry name" value="Acid Proteases"/>
    <property type="match status" value="1"/>
</dbReference>
<dbReference type="SUPFAM" id="SSF50630">
    <property type="entry name" value="Acid proteases"/>
    <property type="match status" value="1"/>
</dbReference>
<evidence type="ECO:0000313" key="3">
    <source>
        <dbReference type="EMBL" id="VDL87240.1"/>
    </source>
</evidence>
<feature type="region of interest" description="Disordered" evidence="1">
    <location>
        <begin position="72"/>
        <end position="98"/>
    </location>
</feature>
<dbReference type="InterPro" id="IPR008737">
    <property type="entry name" value="DUF1758"/>
</dbReference>
<reference evidence="5" key="1">
    <citation type="submission" date="2017-02" db="UniProtKB">
        <authorList>
            <consortium name="WormBaseParasite"/>
        </authorList>
    </citation>
    <scope>IDENTIFICATION</scope>
</reference>
<dbReference type="CDD" id="cd00303">
    <property type="entry name" value="retropepsin_like"/>
    <property type="match status" value="1"/>
</dbReference>
<dbReference type="PANTHER" id="PTHR47331">
    <property type="entry name" value="PHD-TYPE DOMAIN-CONTAINING PROTEIN"/>
    <property type="match status" value="1"/>
</dbReference>
<dbReference type="WBParaSite" id="NBR_0002240801-mRNA-1">
    <property type="protein sequence ID" value="NBR_0002240801-mRNA-1"/>
    <property type="gene ID" value="NBR_0002240801"/>
</dbReference>
<evidence type="ECO:0000256" key="1">
    <source>
        <dbReference type="SAM" id="MobiDB-lite"/>
    </source>
</evidence>
<dbReference type="OMA" id="VTIMRAR"/>
<dbReference type="Proteomes" id="UP000271162">
    <property type="component" value="Unassembled WGS sequence"/>
</dbReference>
<evidence type="ECO:0000259" key="2">
    <source>
        <dbReference type="Pfam" id="PF05585"/>
    </source>
</evidence>
<dbReference type="InterPro" id="IPR021109">
    <property type="entry name" value="Peptidase_aspartic_dom_sf"/>
</dbReference>
<reference evidence="3 4" key="2">
    <citation type="submission" date="2018-11" db="EMBL/GenBank/DDBJ databases">
        <authorList>
            <consortium name="Pathogen Informatics"/>
        </authorList>
    </citation>
    <scope>NUCLEOTIDE SEQUENCE [LARGE SCALE GENOMIC DNA]</scope>
</reference>